<keyword evidence="6 7" id="KW-0961">Cell wall biogenesis/degradation</keyword>
<dbReference type="Gene3D" id="1.10.101.10">
    <property type="entry name" value="PGBD-like superfamily/PGBD"/>
    <property type="match status" value="1"/>
</dbReference>
<reference evidence="10 11" key="1">
    <citation type="submission" date="2017-03" db="EMBL/GenBank/DDBJ databases">
        <title>Genome sequencing of Shewanella japonica KCTC 22435.</title>
        <authorList>
            <person name="Kim K.M."/>
        </authorList>
    </citation>
    <scope>NUCLEOTIDE SEQUENCE [LARGE SCALE GENOMIC DNA]</scope>
    <source>
        <strain evidence="10 11">KCTC 22435</strain>
    </source>
</reference>
<dbReference type="PANTHER" id="PTHR41533:SF1">
    <property type="entry name" value="L,D-TRANSPEPTIDASE YCBB-RELATED"/>
    <property type="match status" value="1"/>
</dbReference>
<dbReference type="InterPro" id="IPR005490">
    <property type="entry name" value="LD_TPept_cat_dom"/>
</dbReference>
<dbReference type="PANTHER" id="PTHR41533">
    <property type="entry name" value="L,D-TRANSPEPTIDASE HI_1667-RELATED"/>
    <property type="match status" value="1"/>
</dbReference>
<dbReference type="SUPFAM" id="SSF141523">
    <property type="entry name" value="L,D-transpeptidase catalytic domain-like"/>
    <property type="match status" value="1"/>
</dbReference>
<dbReference type="InterPro" id="IPR002477">
    <property type="entry name" value="Peptidoglycan-bd-like"/>
</dbReference>
<keyword evidence="8" id="KW-0732">Signal</keyword>
<accession>A0ABN4YI90</accession>
<evidence type="ECO:0000256" key="3">
    <source>
        <dbReference type="ARBA" id="ARBA00022679"/>
    </source>
</evidence>
<keyword evidence="11" id="KW-1185">Reference proteome</keyword>
<keyword evidence="3" id="KW-0808">Transferase</keyword>
<proteinExistence type="inferred from homology"/>
<dbReference type="InterPro" id="IPR052905">
    <property type="entry name" value="LD-transpeptidase_YkuD-like"/>
</dbReference>
<dbReference type="EMBL" id="CP020472">
    <property type="protein sequence ID" value="ARD22942.1"/>
    <property type="molecule type" value="Genomic_DNA"/>
</dbReference>
<dbReference type="InterPro" id="IPR036366">
    <property type="entry name" value="PGBDSf"/>
</dbReference>
<evidence type="ECO:0000256" key="5">
    <source>
        <dbReference type="ARBA" id="ARBA00022984"/>
    </source>
</evidence>
<evidence type="ECO:0000256" key="4">
    <source>
        <dbReference type="ARBA" id="ARBA00022960"/>
    </source>
</evidence>
<dbReference type="InterPro" id="IPR038063">
    <property type="entry name" value="Transpep_catalytic_dom"/>
</dbReference>
<feature type="active site" description="Proton donor/acceptor" evidence="7">
    <location>
        <position position="376"/>
    </location>
</feature>
<dbReference type="PROSITE" id="PS52029">
    <property type="entry name" value="LD_TPASE"/>
    <property type="match status" value="1"/>
</dbReference>
<dbReference type="Pfam" id="PF03734">
    <property type="entry name" value="YkuD"/>
    <property type="match status" value="1"/>
</dbReference>
<comment type="pathway">
    <text evidence="1 7">Cell wall biogenesis; peptidoglycan biosynthesis.</text>
</comment>
<feature type="domain" description="L,D-TPase catalytic" evidence="9">
    <location>
        <begin position="243"/>
        <end position="417"/>
    </location>
</feature>
<keyword evidence="4 7" id="KW-0133">Cell shape</keyword>
<sequence>MRILYYLRVSFTFISLLSIAFAGQTHAVQAQRLSQDQIQPATYKTLAQHVTLLSLVESSVIWQDYLTILQKGSEAEKLEYIDKIQQEIARFWHDRNVRLPYDSLTSSMSEKRQVYALEPAVEDYLSVQNHIRRLLWLNQRHDWPQIQPGGLLRPGDSHKTISLISQRLWLLGDLSSRSETQYTYDNTIAMAVARFQRRHGLKADSVIGPKTLHWINQTPLQRAELLASNFVEKTSYLSDLGERYLLVNIPAFEMVLVNESQIALSSRVIVGKAYRRTPVMQGQISNIVINPTWTVPKKLMRRDILPKVAQDGHYITDRQFDVFDITGTKVNKTASEWQDIVSTGPFPYRLVQRPGKINALGRYKFHFKDDLNIYLHDTPDKALFDEDDRALSSGCIRIEKVQELAEWFAENVVIDKRTWHRMQEQGEQTQWFSLSQTVPVHLVYWNAWVDETNLAQFRNDIYHLNNIKQTEVANNAATSLQVSSR</sequence>
<evidence type="ECO:0000259" key="9">
    <source>
        <dbReference type="PROSITE" id="PS52029"/>
    </source>
</evidence>
<evidence type="ECO:0000256" key="1">
    <source>
        <dbReference type="ARBA" id="ARBA00004752"/>
    </source>
</evidence>
<dbReference type="Proteomes" id="UP000191820">
    <property type="component" value="Chromosome"/>
</dbReference>
<organism evidence="10 11">
    <name type="scientific">Shewanella japonica</name>
    <dbReference type="NCBI Taxonomy" id="93973"/>
    <lineage>
        <taxon>Bacteria</taxon>
        <taxon>Pseudomonadati</taxon>
        <taxon>Pseudomonadota</taxon>
        <taxon>Gammaproteobacteria</taxon>
        <taxon>Alteromonadales</taxon>
        <taxon>Shewanellaceae</taxon>
        <taxon>Shewanella</taxon>
    </lineage>
</organism>
<name>A0ABN4YI90_9GAMM</name>
<feature type="chain" id="PRO_5045828373" evidence="8">
    <location>
        <begin position="23"/>
        <end position="485"/>
    </location>
</feature>
<feature type="active site" description="Nucleophile" evidence="7">
    <location>
        <position position="395"/>
    </location>
</feature>
<evidence type="ECO:0000256" key="6">
    <source>
        <dbReference type="ARBA" id="ARBA00023316"/>
    </source>
</evidence>
<evidence type="ECO:0000256" key="7">
    <source>
        <dbReference type="PROSITE-ProRule" id="PRU01373"/>
    </source>
</evidence>
<feature type="signal peptide" evidence="8">
    <location>
        <begin position="1"/>
        <end position="22"/>
    </location>
</feature>
<dbReference type="InterPro" id="IPR036365">
    <property type="entry name" value="PGBD-like_sf"/>
</dbReference>
<gene>
    <name evidence="10" type="ORF">SJ2017_2655</name>
</gene>
<evidence type="ECO:0000256" key="2">
    <source>
        <dbReference type="ARBA" id="ARBA00005992"/>
    </source>
</evidence>
<dbReference type="CDD" id="cd16913">
    <property type="entry name" value="YkuD_like"/>
    <property type="match status" value="1"/>
</dbReference>
<protein>
    <submittedName>
        <fullName evidence="10">Peptidoglycan-binding protein</fullName>
    </submittedName>
</protein>
<dbReference type="RefSeq" id="WP_080916088.1">
    <property type="nucleotide sequence ID" value="NZ_CP020472.1"/>
</dbReference>
<comment type="similarity">
    <text evidence="2">Belongs to the YkuD family.</text>
</comment>
<dbReference type="Gene3D" id="2.40.440.10">
    <property type="entry name" value="L,D-transpeptidase catalytic domain-like"/>
    <property type="match status" value="1"/>
</dbReference>
<dbReference type="Pfam" id="PF01471">
    <property type="entry name" value="PG_binding_1"/>
    <property type="match status" value="1"/>
</dbReference>
<evidence type="ECO:0000313" key="11">
    <source>
        <dbReference type="Proteomes" id="UP000191820"/>
    </source>
</evidence>
<evidence type="ECO:0000313" key="10">
    <source>
        <dbReference type="EMBL" id="ARD22942.1"/>
    </source>
</evidence>
<dbReference type="SUPFAM" id="SSF47090">
    <property type="entry name" value="PGBD-like"/>
    <property type="match status" value="1"/>
</dbReference>
<keyword evidence="5 7" id="KW-0573">Peptidoglycan synthesis</keyword>
<evidence type="ECO:0000256" key="8">
    <source>
        <dbReference type="SAM" id="SignalP"/>
    </source>
</evidence>